<dbReference type="Proteomes" id="UP000499080">
    <property type="component" value="Unassembled WGS sequence"/>
</dbReference>
<dbReference type="EMBL" id="BGPR01000187">
    <property type="protein sequence ID" value="GBM03139.1"/>
    <property type="molecule type" value="Genomic_DNA"/>
</dbReference>
<comment type="caution">
    <text evidence="2">The sequence shown here is derived from an EMBL/GenBank/DDBJ whole genome shotgun (WGS) entry which is preliminary data.</text>
</comment>
<sequence>DLALFYHFDPATLIHQMLCAGNENGLLRSPPNGLQQIDGESPVLFIGPHIHGGSSIESGFEPGTIRPRSRNLITRQPRSPFERKNQ</sequence>
<reference evidence="2 3" key="1">
    <citation type="journal article" date="2019" name="Sci. Rep.">
        <title>Orb-weaving spider Araneus ventricosus genome elucidates the spidroin gene catalogue.</title>
        <authorList>
            <person name="Kono N."/>
            <person name="Nakamura H."/>
            <person name="Ohtoshi R."/>
            <person name="Moran D.A.P."/>
            <person name="Shinohara A."/>
            <person name="Yoshida Y."/>
            <person name="Fujiwara M."/>
            <person name="Mori M."/>
            <person name="Tomita M."/>
            <person name="Arakawa K."/>
        </authorList>
    </citation>
    <scope>NUCLEOTIDE SEQUENCE [LARGE SCALE GENOMIC DNA]</scope>
</reference>
<evidence type="ECO:0000313" key="3">
    <source>
        <dbReference type="Proteomes" id="UP000499080"/>
    </source>
</evidence>
<name>A0A4Y2CFZ7_ARAVE</name>
<evidence type="ECO:0000313" key="2">
    <source>
        <dbReference type="EMBL" id="GBM03139.1"/>
    </source>
</evidence>
<protein>
    <submittedName>
        <fullName evidence="2">Uncharacterized protein</fullName>
    </submittedName>
</protein>
<proteinExistence type="predicted"/>
<accession>A0A4Y2CFZ7</accession>
<organism evidence="2 3">
    <name type="scientific">Araneus ventricosus</name>
    <name type="common">Orbweaver spider</name>
    <name type="synonym">Epeira ventricosa</name>
    <dbReference type="NCBI Taxonomy" id="182803"/>
    <lineage>
        <taxon>Eukaryota</taxon>
        <taxon>Metazoa</taxon>
        <taxon>Ecdysozoa</taxon>
        <taxon>Arthropoda</taxon>
        <taxon>Chelicerata</taxon>
        <taxon>Arachnida</taxon>
        <taxon>Araneae</taxon>
        <taxon>Araneomorphae</taxon>
        <taxon>Entelegynae</taxon>
        <taxon>Araneoidea</taxon>
        <taxon>Araneidae</taxon>
        <taxon>Araneus</taxon>
    </lineage>
</organism>
<feature type="region of interest" description="Disordered" evidence="1">
    <location>
        <begin position="54"/>
        <end position="86"/>
    </location>
</feature>
<feature type="non-terminal residue" evidence="2">
    <location>
        <position position="1"/>
    </location>
</feature>
<keyword evidence="3" id="KW-1185">Reference proteome</keyword>
<gene>
    <name evidence="2" type="ORF">AVEN_200828-2_1</name>
</gene>
<dbReference type="AlphaFoldDB" id="A0A4Y2CFZ7"/>
<evidence type="ECO:0000256" key="1">
    <source>
        <dbReference type="SAM" id="MobiDB-lite"/>
    </source>
</evidence>